<reference evidence="2" key="1">
    <citation type="journal article" date="2020" name="New Phytol.">
        <title>Comparative genomics reveals dynamic genome evolution in host specialist ectomycorrhizal fungi.</title>
        <authorList>
            <person name="Lofgren L.A."/>
            <person name="Nguyen N.H."/>
            <person name="Vilgalys R."/>
            <person name="Ruytinx J."/>
            <person name="Liao H.L."/>
            <person name="Branco S."/>
            <person name="Kuo A."/>
            <person name="LaButti K."/>
            <person name="Lipzen A."/>
            <person name="Andreopoulos W."/>
            <person name="Pangilinan J."/>
            <person name="Riley R."/>
            <person name="Hundley H."/>
            <person name="Na H."/>
            <person name="Barry K."/>
            <person name="Grigoriev I.V."/>
            <person name="Stajich J.E."/>
            <person name="Kennedy P.G."/>
        </authorList>
    </citation>
    <scope>NUCLEOTIDE SEQUENCE</scope>
    <source>
        <strain evidence="2">MN1</strain>
    </source>
</reference>
<sequence length="79" mass="9479">MSGLESLYALEWNNNISVAIITLISYDYMLQLEKEITFVWVRAQPKRYQDATDWICSKDRGQRCHIYTLLFDILVFWLQ</sequence>
<dbReference type="RefSeq" id="XP_041187749.1">
    <property type="nucleotide sequence ID" value="XM_041336931.1"/>
</dbReference>
<dbReference type="OrthoDB" id="3038503at2759"/>
<dbReference type="AlphaFoldDB" id="A0A9P7J7I5"/>
<evidence type="ECO:0000313" key="3">
    <source>
        <dbReference type="Proteomes" id="UP000807769"/>
    </source>
</evidence>
<organism evidence="2 3">
    <name type="scientific">Suillus subaureus</name>
    <dbReference type="NCBI Taxonomy" id="48587"/>
    <lineage>
        <taxon>Eukaryota</taxon>
        <taxon>Fungi</taxon>
        <taxon>Dikarya</taxon>
        <taxon>Basidiomycota</taxon>
        <taxon>Agaricomycotina</taxon>
        <taxon>Agaricomycetes</taxon>
        <taxon>Agaricomycetidae</taxon>
        <taxon>Boletales</taxon>
        <taxon>Suillineae</taxon>
        <taxon>Suillaceae</taxon>
        <taxon>Suillus</taxon>
    </lineage>
</organism>
<keyword evidence="3" id="KW-1185">Reference proteome</keyword>
<name>A0A9P7J7I5_9AGAM</name>
<protein>
    <recommendedName>
        <fullName evidence="1">DUF6533 domain-containing protein</fullName>
    </recommendedName>
</protein>
<comment type="caution">
    <text evidence="2">The sequence shown here is derived from an EMBL/GenBank/DDBJ whole genome shotgun (WGS) entry which is preliminary data.</text>
</comment>
<evidence type="ECO:0000259" key="1">
    <source>
        <dbReference type="Pfam" id="PF20151"/>
    </source>
</evidence>
<dbReference type="GeneID" id="64630947"/>
<dbReference type="EMBL" id="JABBWG010000046">
    <property type="protein sequence ID" value="KAG1806983.1"/>
    <property type="molecule type" value="Genomic_DNA"/>
</dbReference>
<feature type="non-terminal residue" evidence="2">
    <location>
        <position position="79"/>
    </location>
</feature>
<feature type="domain" description="DUF6533" evidence="1">
    <location>
        <begin position="17"/>
        <end position="44"/>
    </location>
</feature>
<accession>A0A9P7J7I5</accession>
<dbReference type="Pfam" id="PF20151">
    <property type="entry name" value="DUF6533"/>
    <property type="match status" value="1"/>
</dbReference>
<gene>
    <name evidence="2" type="ORF">BJ212DRAFT_1388503</name>
</gene>
<proteinExistence type="predicted"/>
<dbReference type="Proteomes" id="UP000807769">
    <property type="component" value="Unassembled WGS sequence"/>
</dbReference>
<dbReference type="InterPro" id="IPR045340">
    <property type="entry name" value="DUF6533"/>
</dbReference>
<evidence type="ECO:0000313" key="2">
    <source>
        <dbReference type="EMBL" id="KAG1806983.1"/>
    </source>
</evidence>